<keyword evidence="3" id="KW-1185">Reference proteome</keyword>
<gene>
    <name evidence="2" type="ORF">E8E13_011432</name>
</gene>
<evidence type="ECO:0000256" key="1">
    <source>
        <dbReference type="SAM" id="MobiDB-lite"/>
    </source>
</evidence>
<dbReference type="OrthoDB" id="3788024at2759"/>
<name>A0A9P4WBR0_CURKU</name>
<reference evidence="2" key="1">
    <citation type="submission" date="2019-04" db="EMBL/GenBank/DDBJ databases">
        <title>Sequencing of skin fungus with MAO and IRED activity.</title>
        <authorList>
            <person name="Marsaioli A.J."/>
            <person name="Bonatto J.M.C."/>
            <person name="Reis Junior O."/>
        </authorList>
    </citation>
    <scope>NUCLEOTIDE SEQUENCE</scope>
    <source>
        <strain evidence="2">30M1</strain>
    </source>
</reference>
<sequence>MRASETESLAVPASNAKNNIDIDPSATLRISLTISTSPRTIPRHIPILLSSGVISISPLYLTQAPSKPEFIPHRPTFPSAASSHAPISKDKAKRHRHAALIAHLSAELREDGGSWEDVVRECKKGRGGYQRSQ</sequence>
<dbReference type="Proteomes" id="UP000801428">
    <property type="component" value="Unassembled WGS sequence"/>
</dbReference>
<dbReference type="AlphaFoldDB" id="A0A9P4WBR0"/>
<evidence type="ECO:0000313" key="2">
    <source>
        <dbReference type="EMBL" id="KAF3011132.1"/>
    </source>
</evidence>
<evidence type="ECO:0000313" key="3">
    <source>
        <dbReference type="Proteomes" id="UP000801428"/>
    </source>
</evidence>
<protein>
    <submittedName>
        <fullName evidence="2">Uncharacterized protein</fullName>
    </submittedName>
</protein>
<comment type="caution">
    <text evidence="2">The sequence shown here is derived from an EMBL/GenBank/DDBJ whole genome shotgun (WGS) entry which is preliminary data.</text>
</comment>
<accession>A0A9P4WBR0</accession>
<organism evidence="2 3">
    <name type="scientific">Curvularia kusanoi</name>
    <name type="common">Cochliobolus kusanoi</name>
    <dbReference type="NCBI Taxonomy" id="90978"/>
    <lineage>
        <taxon>Eukaryota</taxon>
        <taxon>Fungi</taxon>
        <taxon>Dikarya</taxon>
        <taxon>Ascomycota</taxon>
        <taxon>Pezizomycotina</taxon>
        <taxon>Dothideomycetes</taxon>
        <taxon>Pleosporomycetidae</taxon>
        <taxon>Pleosporales</taxon>
        <taxon>Pleosporineae</taxon>
        <taxon>Pleosporaceae</taxon>
        <taxon>Curvularia</taxon>
    </lineage>
</organism>
<dbReference type="EMBL" id="SWKU01000001">
    <property type="protein sequence ID" value="KAF3011132.1"/>
    <property type="molecule type" value="Genomic_DNA"/>
</dbReference>
<feature type="region of interest" description="Disordered" evidence="1">
    <location>
        <begin position="71"/>
        <end position="96"/>
    </location>
</feature>
<proteinExistence type="predicted"/>